<evidence type="ECO:0000313" key="2">
    <source>
        <dbReference type="Proteomes" id="UP000308697"/>
    </source>
</evidence>
<dbReference type="EMBL" id="SUMB01000003">
    <property type="protein sequence ID" value="TJZ55581.1"/>
    <property type="molecule type" value="Genomic_DNA"/>
</dbReference>
<sequence>MSARELHRVIRNALREYQATAQTVTLREYSQRDYLAEHLADTLHGAGWIPRAEVLREAAEEIRTARSLGHLILVDPEDVLDALATMSEDAGKDTRKGESTRAPETCGQCRRPFDAADTRFDGQARHHETPFCRGCVDRCHESTDVGHECPVCRATEAAPAARYERDRCIHGTSLNVECGGCDALGQIGGDAV</sequence>
<dbReference type="AlphaFoldDB" id="A0A4U0NMD9"/>
<name>A0A4U0NMD9_9ACTN</name>
<gene>
    <name evidence="1" type="ORF">FCH28_09575</name>
</gene>
<dbReference type="Proteomes" id="UP000308697">
    <property type="component" value="Unassembled WGS sequence"/>
</dbReference>
<proteinExistence type="predicted"/>
<protein>
    <submittedName>
        <fullName evidence="1">Uncharacterized protein</fullName>
    </submittedName>
</protein>
<evidence type="ECO:0000313" key="1">
    <source>
        <dbReference type="EMBL" id="TJZ55581.1"/>
    </source>
</evidence>
<keyword evidence="2" id="KW-1185">Reference proteome</keyword>
<dbReference type="RefSeq" id="WP_136739346.1">
    <property type="nucleotide sequence ID" value="NZ_SUMB01000003.1"/>
</dbReference>
<accession>A0A4U0NMD9</accession>
<reference evidence="1 2" key="1">
    <citation type="submission" date="2019-04" db="EMBL/GenBank/DDBJ databases">
        <title>Streptomyces piniterrae sp. nov., a heliquinomycin-producing actinomycete isolated from rhizosphere soil of Pinus yunnanensis.</title>
        <authorList>
            <person name="Zhuang X."/>
            <person name="Zhao J."/>
        </authorList>
    </citation>
    <scope>NUCLEOTIDE SEQUENCE [LARGE SCALE GENOMIC DNA]</scope>
    <source>
        <strain evidence="2">jys28</strain>
    </source>
</reference>
<organism evidence="1 2">
    <name type="scientific">Streptomyces piniterrae</name>
    <dbReference type="NCBI Taxonomy" id="2571125"/>
    <lineage>
        <taxon>Bacteria</taxon>
        <taxon>Bacillati</taxon>
        <taxon>Actinomycetota</taxon>
        <taxon>Actinomycetes</taxon>
        <taxon>Kitasatosporales</taxon>
        <taxon>Streptomycetaceae</taxon>
        <taxon>Streptomyces</taxon>
    </lineage>
</organism>
<comment type="caution">
    <text evidence="1">The sequence shown here is derived from an EMBL/GenBank/DDBJ whole genome shotgun (WGS) entry which is preliminary data.</text>
</comment>
<dbReference type="OrthoDB" id="4337880at2"/>